<sequence length="484" mass="55716">MEVSFQDLPPETVAEIAQYATWRDVFSLSCASKRIRGILRPVIFSTVHIVSWAETESPFRDYGPCYDKIASSPSCTFRINEALELMKQNSEFGRLFRTVHIDLIYPEVLAIEKVMALLEYFSGVRTLSIAMDIWTDKLVNDLVNRYQSTITIRLIMRSLCPTGFVEQKRAGFFKHLQEIVIWNTDAHRFFLLYKGLVPGLEKLAITGEEKLPVDARLLREFIHFAPLLRSIDLHNIELSDSDFSWVPAHLERLVLDTTPQNSPVDGQMVRNHLSHVRALEVCPHVARTIVAPDLQRLRIYIRSPSGRELEINSLEKLLRESCSLKSLEFVSVTLSKTILNCLNHFDCPSVNFLSIVEKCEGSLRLVAPVDLSTKIEGGHCMLPNLRAVYIEVDYEHFASYCEEMMKYLHQLSLLCPPELDKFYLVLRRFRSSPFGPIQVPYLLRTDWNDIANFKGWLHPSPKLHNQTLCYTVDLAIRYHPVLPH</sequence>
<proteinExistence type="predicted"/>
<protein>
    <submittedName>
        <fullName evidence="2">ARAD1C35178p</fullName>
    </submittedName>
</protein>
<organism evidence="2">
    <name type="scientific">Blastobotrys adeninivorans</name>
    <name type="common">Yeast</name>
    <name type="synonym">Arxula adeninivorans</name>
    <dbReference type="NCBI Taxonomy" id="409370"/>
    <lineage>
        <taxon>Eukaryota</taxon>
        <taxon>Fungi</taxon>
        <taxon>Dikarya</taxon>
        <taxon>Ascomycota</taxon>
        <taxon>Saccharomycotina</taxon>
        <taxon>Dipodascomycetes</taxon>
        <taxon>Dipodascales</taxon>
        <taxon>Trichomonascaceae</taxon>
        <taxon>Blastobotrys</taxon>
    </lineage>
</organism>
<reference evidence="2" key="1">
    <citation type="submission" date="2014-02" db="EMBL/GenBank/DDBJ databases">
        <authorList>
            <person name="Genoscope - CEA"/>
        </authorList>
    </citation>
    <scope>NUCLEOTIDE SEQUENCE</scope>
    <source>
        <strain evidence="2">LS3</strain>
    </source>
</reference>
<evidence type="ECO:0000313" key="2">
    <source>
        <dbReference type="EMBL" id="CDP35422.1"/>
    </source>
</evidence>
<accession>A0A060T946</accession>
<name>A0A060T946_BLAAD</name>
<feature type="domain" description="F-box" evidence="1">
    <location>
        <begin position="2"/>
        <end position="47"/>
    </location>
</feature>
<dbReference type="PROSITE" id="PS50181">
    <property type="entry name" value="FBOX"/>
    <property type="match status" value="1"/>
</dbReference>
<dbReference type="EMBL" id="HG937693">
    <property type="protein sequence ID" value="CDP35422.1"/>
    <property type="molecule type" value="Genomic_DNA"/>
</dbReference>
<dbReference type="SUPFAM" id="SSF52047">
    <property type="entry name" value="RNI-like"/>
    <property type="match status" value="1"/>
</dbReference>
<gene>
    <name evidence="2" type="ORF">GNLVRS02_ARAD1C35178g</name>
</gene>
<dbReference type="AlphaFoldDB" id="A0A060T946"/>
<dbReference type="InterPro" id="IPR001810">
    <property type="entry name" value="F-box_dom"/>
</dbReference>
<evidence type="ECO:0000259" key="1">
    <source>
        <dbReference type="PROSITE" id="PS50181"/>
    </source>
</evidence>
<reference evidence="2" key="2">
    <citation type="submission" date="2014-06" db="EMBL/GenBank/DDBJ databases">
        <title>The complete genome of Blastobotrys (Arxula) adeninivorans LS3 - a yeast of biotechnological interest.</title>
        <authorList>
            <person name="Kunze G."/>
            <person name="Gaillardin C."/>
            <person name="Czernicka M."/>
            <person name="Durrens P."/>
            <person name="Martin T."/>
            <person name="Boer E."/>
            <person name="Gabaldon T."/>
            <person name="Cruz J."/>
            <person name="Talla E."/>
            <person name="Marck C."/>
            <person name="Goffeau A."/>
            <person name="Barbe V."/>
            <person name="Baret P."/>
            <person name="Baronian K."/>
            <person name="Beier S."/>
            <person name="Bleykasten C."/>
            <person name="Bode R."/>
            <person name="Casaregola S."/>
            <person name="Despons L."/>
            <person name="Fairhead C."/>
            <person name="Giersberg M."/>
            <person name="Gierski P."/>
            <person name="Hahnel U."/>
            <person name="Hartmann A."/>
            <person name="Jankowska D."/>
            <person name="Jubin C."/>
            <person name="Jung P."/>
            <person name="Lafontaine I."/>
            <person name="Leh-Louis V."/>
            <person name="Lemaire M."/>
            <person name="Marcet-Houben M."/>
            <person name="Mascher M."/>
            <person name="Morel G."/>
            <person name="Richard G.-F."/>
            <person name="Riechen J."/>
            <person name="Sacerdot C."/>
            <person name="Sarkar A."/>
            <person name="Savel G."/>
            <person name="Schacherer J."/>
            <person name="Sherman D."/>
            <person name="Straub M.-L."/>
            <person name="Stein N."/>
            <person name="Thierry A."/>
            <person name="Trautwein-Schult A."/>
            <person name="Westhof E."/>
            <person name="Worch S."/>
            <person name="Dujon B."/>
            <person name="Souciet J.-L."/>
            <person name="Wincker P."/>
            <person name="Scholz U."/>
            <person name="Neuveglise N."/>
        </authorList>
    </citation>
    <scope>NUCLEOTIDE SEQUENCE</scope>
    <source>
        <strain evidence="2">LS3</strain>
    </source>
</reference>